<organism evidence="4 7">
    <name type="scientific">Myxococcus virescens</name>
    <dbReference type="NCBI Taxonomy" id="83456"/>
    <lineage>
        <taxon>Bacteria</taxon>
        <taxon>Pseudomonadati</taxon>
        <taxon>Myxococcota</taxon>
        <taxon>Myxococcia</taxon>
        <taxon>Myxococcales</taxon>
        <taxon>Cystobacterineae</taxon>
        <taxon>Myxococcaceae</taxon>
        <taxon>Myxococcus</taxon>
    </lineage>
</organism>
<protein>
    <submittedName>
        <fullName evidence="5">Response regulator receiver domain-containing protein</fullName>
    </submittedName>
</protein>
<evidence type="ECO:0000259" key="3">
    <source>
        <dbReference type="PROSITE" id="PS50110"/>
    </source>
</evidence>
<evidence type="ECO:0000313" key="5">
    <source>
        <dbReference type="EMBL" id="SDE76403.1"/>
    </source>
</evidence>
<feature type="domain" description="Response regulatory" evidence="3">
    <location>
        <begin position="2"/>
        <end position="115"/>
    </location>
</feature>
<sequence>MRVLLVEDDASLREGMGELISELAQVHAVSTGEEAVAAIEAERFVLVISDLRISGGELGGRTVVEAARKRHQAVAIVSAATPDEVIQAVQPQVADAMLLKPFQIDDIYALVERFIALRQDVEQLATQGPRPAASAWSPRGAHVQIAREDALRAMWVSVTAGGDFGWTFHPTPSGVGVQVVEGVLEVDDVSYSAPGYFFLGAGQAPRMRSPEGCLVVAVGLKGQG</sequence>
<accession>A0A511HD13</accession>
<gene>
    <name evidence="4" type="ORF">MVI01_32200</name>
    <name evidence="5" type="ORF">SAMN04488504_111102</name>
</gene>
<dbReference type="InterPro" id="IPR050595">
    <property type="entry name" value="Bact_response_regulator"/>
</dbReference>
<reference evidence="5 6" key="1">
    <citation type="submission" date="2016-10" db="EMBL/GenBank/DDBJ databases">
        <authorList>
            <person name="Varghese N."/>
            <person name="Submissions S."/>
        </authorList>
    </citation>
    <scope>NUCLEOTIDE SEQUENCE [LARGE SCALE GENOMIC DNA]</scope>
    <source>
        <strain evidence="5 6">DSM 2260</strain>
    </source>
</reference>
<dbReference type="InterPro" id="IPR014710">
    <property type="entry name" value="RmlC-like_jellyroll"/>
</dbReference>
<dbReference type="Proteomes" id="UP000198717">
    <property type="component" value="Unassembled WGS sequence"/>
</dbReference>
<dbReference type="AlphaFoldDB" id="A0A511HD13"/>
<dbReference type="CDD" id="cd00156">
    <property type="entry name" value="REC"/>
    <property type="match status" value="1"/>
</dbReference>
<dbReference type="PANTHER" id="PTHR44591:SF3">
    <property type="entry name" value="RESPONSE REGULATORY DOMAIN-CONTAINING PROTEIN"/>
    <property type="match status" value="1"/>
</dbReference>
<dbReference type="RefSeq" id="WP_090492566.1">
    <property type="nucleotide sequence ID" value="NZ_BJVY01000016.1"/>
</dbReference>
<dbReference type="Gene3D" id="3.40.50.2300">
    <property type="match status" value="1"/>
</dbReference>
<keyword evidence="6" id="KW-1185">Reference proteome</keyword>
<evidence type="ECO:0000256" key="1">
    <source>
        <dbReference type="ARBA" id="ARBA00022553"/>
    </source>
</evidence>
<dbReference type="GO" id="GO:0000160">
    <property type="term" value="P:phosphorelay signal transduction system"/>
    <property type="evidence" value="ECO:0007669"/>
    <property type="project" value="InterPro"/>
</dbReference>
<dbReference type="SMART" id="SM00448">
    <property type="entry name" value="REC"/>
    <property type="match status" value="1"/>
</dbReference>
<evidence type="ECO:0000256" key="2">
    <source>
        <dbReference type="PROSITE-ProRule" id="PRU00169"/>
    </source>
</evidence>
<dbReference type="Gene3D" id="2.60.120.10">
    <property type="entry name" value="Jelly Rolls"/>
    <property type="match status" value="1"/>
</dbReference>
<comment type="caution">
    <text evidence="4">The sequence shown here is derived from an EMBL/GenBank/DDBJ whole genome shotgun (WGS) entry which is preliminary data.</text>
</comment>
<feature type="modified residue" description="4-aspartylphosphate" evidence="2">
    <location>
        <position position="50"/>
    </location>
</feature>
<dbReference type="Proteomes" id="UP000321224">
    <property type="component" value="Unassembled WGS sequence"/>
</dbReference>
<keyword evidence="1 2" id="KW-0597">Phosphoprotein</keyword>
<name>A0A511HD13_9BACT</name>
<dbReference type="InterPro" id="IPR011006">
    <property type="entry name" value="CheY-like_superfamily"/>
</dbReference>
<evidence type="ECO:0000313" key="6">
    <source>
        <dbReference type="Proteomes" id="UP000198717"/>
    </source>
</evidence>
<evidence type="ECO:0000313" key="4">
    <source>
        <dbReference type="EMBL" id="GEL71436.1"/>
    </source>
</evidence>
<dbReference type="InterPro" id="IPR011051">
    <property type="entry name" value="RmlC_Cupin_sf"/>
</dbReference>
<dbReference type="PANTHER" id="PTHR44591">
    <property type="entry name" value="STRESS RESPONSE REGULATOR PROTEIN 1"/>
    <property type="match status" value="1"/>
</dbReference>
<dbReference type="SUPFAM" id="SSF51182">
    <property type="entry name" value="RmlC-like cupins"/>
    <property type="match status" value="1"/>
</dbReference>
<evidence type="ECO:0000313" key="7">
    <source>
        <dbReference type="Proteomes" id="UP000321224"/>
    </source>
</evidence>
<dbReference type="PROSITE" id="PS50110">
    <property type="entry name" value="RESPONSE_REGULATORY"/>
    <property type="match status" value="1"/>
</dbReference>
<dbReference type="EMBL" id="BJVY01000016">
    <property type="protein sequence ID" value="GEL71436.1"/>
    <property type="molecule type" value="Genomic_DNA"/>
</dbReference>
<dbReference type="SUPFAM" id="SSF52172">
    <property type="entry name" value="CheY-like"/>
    <property type="match status" value="1"/>
</dbReference>
<dbReference type="EMBL" id="FNAJ01000011">
    <property type="protein sequence ID" value="SDE76403.1"/>
    <property type="molecule type" value="Genomic_DNA"/>
</dbReference>
<proteinExistence type="predicted"/>
<reference evidence="4 7" key="2">
    <citation type="submission" date="2019-07" db="EMBL/GenBank/DDBJ databases">
        <title>Whole genome shotgun sequence of Myxococcus virescens NBRC 100334.</title>
        <authorList>
            <person name="Hosoyama A."/>
            <person name="Uohara A."/>
            <person name="Ohji S."/>
            <person name="Ichikawa N."/>
        </authorList>
    </citation>
    <scope>NUCLEOTIDE SEQUENCE [LARGE SCALE GENOMIC DNA]</scope>
    <source>
        <strain evidence="4 7">NBRC 100334</strain>
    </source>
</reference>
<dbReference type="InterPro" id="IPR001789">
    <property type="entry name" value="Sig_transdc_resp-reg_receiver"/>
</dbReference>
<dbReference type="Pfam" id="PF00072">
    <property type="entry name" value="Response_reg"/>
    <property type="match status" value="1"/>
</dbReference>